<sequence>MFKKHQESLAETGDINHPQTKKAEKNYTSTLNISQVKDYHDLKSGTYVPKTLEEQADNNKIKNRETVSELILQTGGDDKKKKNKGANQENSNERVESHLIKIKPNQHYEGKLISSDEQLDRFAESQMKLTRKLNWGKLGEDFIQKLVKTGGTINYSISLKNEVVAQEIADLSEDKKSFLQNTDSKLQSLVLLDLLKELSPAEVADFKSKTTAESSNSKDIENSLRKYIKDRNLRKKENDKRESITNSLTGNSMIDVYHKYKAYQKSQKVVDDWHKNPKHERAVPDNLLENAHSDFSIFEQAAKAMGYTTTEFIKLINQYEIAFRKETVHIAEDGLQKYRHTLFEQKKKLLDDAFLTNLLAKIKASKAKESYKEASRASAGASGMAFAERPTDKDRSFGQEMKALAISKKTEGNNAIGSLSSTTPLVQDNGFDKEGLANIETKQELRNFLANYISDQEANITRIIKNLHADQGLSIYGYANLLEKSKEQQGIAKDSIFDLIIADKESTRHIIEGLLIGVLAVALGLLTFGTGTVAVLLAAGVSAYLTYEEIETYRTQLAAYKVNISEDEPSAVWVIIAVVGSVLDIAAVAKISSKLVKAGRVFEESKSINQTRKILTEADLDPATQEKVIKALKDDLNRAKAALKNKIKENTIKHTELKVDIKESLNKAKNSAFTTNVFVNPEFATKLLPLAVKYIKSGVLSFEKFLLELQAAKIIKEIDKLSSEELSLLRKTFEDAKSLAKENDELADVEKGLGDNDISTMREIEKNAGDILAQNIIKGLRGKGISQDIIDQIIIRSKYIDAELRNTKMSEIVDYLSNNPKFKNPEDLLENLDGCFTGNTVKSDRALSLLNEFLEGKYWMERGERVIISKKLTPGKTPDNEVDVIIITGANKGIIECKRPNVTGANSENNVYANLQLILKKFNSERKLTQQWKDIYPKKFGQIEIANGAFTSLNTAEEFVNAVKNKGIIGTGDGKMFTLSELKSLEELHILVNDKRIIVKPNDW</sequence>
<feature type="region of interest" description="Disordered" evidence="1">
    <location>
        <begin position="1"/>
        <end position="28"/>
    </location>
</feature>
<evidence type="ECO:0000313" key="3">
    <source>
        <dbReference type="EMBL" id="OVE55809.1"/>
    </source>
</evidence>
<proteinExistence type="predicted"/>
<accession>A0A202BWD3</accession>
<dbReference type="EMBL" id="MVAG01000128">
    <property type="protein sequence ID" value="OVE55809.1"/>
    <property type="molecule type" value="Genomic_DNA"/>
</dbReference>
<keyword evidence="2" id="KW-0472">Membrane</keyword>
<protein>
    <submittedName>
        <fullName evidence="3">Uncharacterized protein</fullName>
    </submittedName>
</protein>
<feature type="transmembrane region" description="Helical" evidence="2">
    <location>
        <begin position="570"/>
        <end position="589"/>
    </location>
</feature>
<evidence type="ECO:0000256" key="2">
    <source>
        <dbReference type="SAM" id="Phobius"/>
    </source>
</evidence>
<keyword evidence="4" id="KW-1185">Reference proteome</keyword>
<reference evidence="4" key="1">
    <citation type="submission" date="2017-02" db="EMBL/GenBank/DDBJ databases">
        <authorList>
            <person name="Tetz G."/>
            <person name="Tetz V."/>
        </authorList>
    </citation>
    <scope>NUCLEOTIDE SEQUENCE [LARGE SCALE GENOMIC DNA]</scope>
    <source>
        <strain evidence="4">VT16-26</strain>
    </source>
</reference>
<evidence type="ECO:0000256" key="1">
    <source>
        <dbReference type="SAM" id="MobiDB-lite"/>
    </source>
</evidence>
<keyword evidence="2" id="KW-1133">Transmembrane helix</keyword>
<dbReference type="RefSeq" id="WP_087711224.1">
    <property type="nucleotide sequence ID" value="NZ_MVAG01000128.1"/>
</dbReference>
<keyword evidence="2" id="KW-0812">Transmembrane</keyword>
<dbReference type="Proteomes" id="UP000196355">
    <property type="component" value="Unassembled WGS sequence"/>
</dbReference>
<dbReference type="AlphaFoldDB" id="A0A202BWD3"/>
<feature type="transmembrane region" description="Helical" evidence="2">
    <location>
        <begin position="514"/>
        <end position="547"/>
    </location>
</feature>
<evidence type="ECO:0000313" key="4">
    <source>
        <dbReference type="Proteomes" id="UP000196355"/>
    </source>
</evidence>
<gene>
    <name evidence="3" type="ORF">B0E34_16470</name>
</gene>
<feature type="region of interest" description="Disordered" evidence="1">
    <location>
        <begin position="72"/>
        <end position="95"/>
    </location>
</feature>
<organism evidence="3 4">
    <name type="scientific">Chryseobacterium mucoviscidosis</name>
    <dbReference type="NCBI Taxonomy" id="1945581"/>
    <lineage>
        <taxon>Bacteria</taxon>
        <taxon>Pseudomonadati</taxon>
        <taxon>Bacteroidota</taxon>
        <taxon>Flavobacteriia</taxon>
        <taxon>Flavobacteriales</taxon>
        <taxon>Weeksellaceae</taxon>
        <taxon>Chryseobacterium group</taxon>
        <taxon>Chryseobacterium</taxon>
    </lineage>
</organism>
<comment type="caution">
    <text evidence="3">The sequence shown here is derived from an EMBL/GenBank/DDBJ whole genome shotgun (WGS) entry which is preliminary data.</text>
</comment>
<name>A0A202BWD3_9FLAO</name>